<feature type="region of interest" description="Disordered" evidence="1">
    <location>
        <begin position="139"/>
        <end position="159"/>
    </location>
</feature>
<dbReference type="OrthoDB" id="1183903at2"/>
<reference evidence="2" key="1">
    <citation type="submission" date="2009-09" db="EMBL/GenBank/DDBJ databases">
        <authorList>
            <person name="Weinstock G."/>
            <person name="Sodergren E."/>
            <person name="Clifton S."/>
            <person name="Fulton L."/>
            <person name="Fulton B."/>
            <person name="Courtney L."/>
            <person name="Fronick C."/>
            <person name="Harrison M."/>
            <person name="Strong C."/>
            <person name="Farmer C."/>
            <person name="Delahaunty K."/>
            <person name="Markovic C."/>
            <person name="Hall O."/>
            <person name="Minx P."/>
            <person name="Tomlinson C."/>
            <person name="Mitreva M."/>
            <person name="Nelson J."/>
            <person name="Hou S."/>
            <person name="Wollam A."/>
            <person name="Pepin K.H."/>
            <person name="Johnson M."/>
            <person name="Bhonagiri V."/>
            <person name="Nash W.E."/>
            <person name="Warren W."/>
            <person name="Chinwalla A."/>
            <person name="Mardis E.R."/>
            <person name="Wilson R.K."/>
        </authorList>
    </citation>
    <scope>NUCLEOTIDE SEQUENCE [LARGE SCALE GENOMIC DNA]</scope>
    <source>
        <strain evidence="2">ATCC 51259</strain>
    </source>
</reference>
<accession>C9LK34</accession>
<dbReference type="eggNOG" id="COG3179">
    <property type="taxonomic scope" value="Bacteria"/>
</dbReference>
<evidence type="ECO:0000256" key="1">
    <source>
        <dbReference type="SAM" id="MobiDB-lite"/>
    </source>
</evidence>
<organism evidence="2 3">
    <name type="scientific">Alloprevotella tannerae ATCC 51259</name>
    <dbReference type="NCBI Taxonomy" id="626522"/>
    <lineage>
        <taxon>Bacteria</taxon>
        <taxon>Pseudomonadati</taxon>
        <taxon>Bacteroidota</taxon>
        <taxon>Bacteroidia</taxon>
        <taxon>Bacteroidales</taxon>
        <taxon>Prevotellaceae</taxon>
        <taxon>Alloprevotella</taxon>
    </lineage>
</organism>
<dbReference type="RefSeq" id="WP_006256415.1">
    <property type="nucleotide sequence ID" value="NZ_GG700643.1"/>
</dbReference>
<evidence type="ECO:0000313" key="2">
    <source>
        <dbReference type="EMBL" id="EEX70556.1"/>
    </source>
</evidence>
<evidence type="ECO:0000313" key="3">
    <source>
        <dbReference type="Proteomes" id="UP000003460"/>
    </source>
</evidence>
<dbReference type="Proteomes" id="UP000003460">
    <property type="component" value="Unassembled WGS sequence"/>
</dbReference>
<sequence>MARIIITSPQAVGSVEITTAKENHQYYIYKSGAIKYFKGETKYYEYYVETGTKEKSTIFKKIMVLEKNKYGVVKFPETGTGFRRYGTIDKGGNSTLPKEFVGEGDHYLLPQTAAALFGVTNDIAQKGWEVHFGDMSSSSGSDPWQPGASHHAGHGHLGTRKGKDVDFRYLGVNGKSFQGLNTAPNFDKEKNITFFEIAYKFGFRKNFCTGAEHILGKRVLGVRDIKSHKDHGHIGLTSENIEEISAKDENIIIQ</sequence>
<dbReference type="STRING" id="626522.GCWU000325_02598"/>
<comment type="caution">
    <text evidence="2">The sequence shown here is derived from an EMBL/GenBank/DDBJ whole genome shotgun (WGS) entry which is preliminary data.</text>
</comment>
<protein>
    <submittedName>
        <fullName evidence="2">Uncharacterized protein</fullName>
    </submittedName>
</protein>
<dbReference type="HOGENOM" id="CLU_1093535_0_0_10"/>
<dbReference type="GeneID" id="84577164"/>
<keyword evidence="3" id="KW-1185">Reference proteome</keyword>
<proteinExistence type="predicted"/>
<gene>
    <name evidence="2" type="ORF">GCWU000325_02598</name>
</gene>
<name>C9LK34_9BACT</name>
<dbReference type="AlphaFoldDB" id="C9LK34"/>
<dbReference type="EMBL" id="ACIJ02000028">
    <property type="protein sequence ID" value="EEX70556.1"/>
    <property type="molecule type" value="Genomic_DNA"/>
</dbReference>